<dbReference type="EMBL" id="JAGKQM010000019">
    <property type="protein sequence ID" value="KAH0857227.1"/>
    <property type="molecule type" value="Genomic_DNA"/>
</dbReference>
<organism evidence="1 2">
    <name type="scientific">Brassica napus</name>
    <name type="common">Rape</name>
    <dbReference type="NCBI Taxonomy" id="3708"/>
    <lineage>
        <taxon>Eukaryota</taxon>
        <taxon>Viridiplantae</taxon>
        <taxon>Streptophyta</taxon>
        <taxon>Embryophyta</taxon>
        <taxon>Tracheophyta</taxon>
        <taxon>Spermatophyta</taxon>
        <taxon>Magnoliopsida</taxon>
        <taxon>eudicotyledons</taxon>
        <taxon>Gunneridae</taxon>
        <taxon>Pentapetalae</taxon>
        <taxon>rosids</taxon>
        <taxon>malvids</taxon>
        <taxon>Brassicales</taxon>
        <taxon>Brassicaceae</taxon>
        <taxon>Brassiceae</taxon>
        <taxon>Brassica</taxon>
    </lineage>
</organism>
<keyword evidence="2" id="KW-1185">Reference proteome</keyword>
<evidence type="ECO:0000313" key="1">
    <source>
        <dbReference type="EMBL" id="KAH0857227.1"/>
    </source>
</evidence>
<accession>A0ABQ7XMQ8</accession>
<comment type="caution">
    <text evidence="1">The sequence shown here is derived from an EMBL/GenBank/DDBJ whole genome shotgun (WGS) entry which is preliminary data.</text>
</comment>
<proteinExistence type="predicted"/>
<sequence length="163" mass="17648">PLMVEEKLEVEMLVEKKRWRHGYGGKHNVYGGHASGNGRGRVLCGGEGGRAGRGAVDVDQKLEGMEEVTVMEELMAEEEELMASVELADVDMKVVAAKEVAEGRGTIGGERSTVIPSSGGRGSGGGEAYGGGGVYSGIVMEVVVVKEVVWWYKRKIPQWWLRR</sequence>
<reference evidence="1 2" key="1">
    <citation type="submission" date="2021-05" db="EMBL/GenBank/DDBJ databases">
        <title>Genome Assembly of Synthetic Allotetraploid Brassica napus Reveals Homoeologous Exchanges between Subgenomes.</title>
        <authorList>
            <person name="Davis J.T."/>
        </authorList>
    </citation>
    <scope>NUCLEOTIDE SEQUENCE [LARGE SCALE GENOMIC DNA]</scope>
    <source>
        <strain evidence="2">cv. Da-Ae</strain>
        <tissue evidence="1">Seedling</tissue>
    </source>
</reference>
<name>A0ABQ7XMQ8_BRANA</name>
<protein>
    <submittedName>
        <fullName evidence="1">Uncharacterized protein</fullName>
    </submittedName>
</protein>
<evidence type="ECO:0000313" key="2">
    <source>
        <dbReference type="Proteomes" id="UP000824890"/>
    </source>
</evidence>
<feature type="non-terminal residue" evidence="1">
    <location>
        <position position="1"/>
    </location>
</feature>
<gene>
    <name evidence="1" type="ORF">HID58_085488</name>
</gene>
<dbReference type="Proteomes" id="UP000824890">
    <property type="component" value="Unassembled WGS sequence"/>
</dbReference>